<dbReference type="OrthoDB" id="9806505at2"/>
<dbReference type="GO" id="GO:0016651">
    <property type="term" value="F:oxidoreductase activity, acting on NAD(P)H"/>
    <property type="evidence" value="ECO:0007669"/>
    <property type="project" value="UniProtKB-ARBA"/>
</dbReference>
<evidence type="ECO:0000313" key="2">
    <source>
        <dbReference type="EMBL" id="QAA32274.1"/>
    </source>
</evidence>
<dbReference type="PANTHER" id="PTHR39201:SF1">
    <property type="entry name" value="FLAVODOXIN-LIKE DOMAIN-CONTAINING PROTEIN"/>
    <property type="match status" value="1"/>
</dbReference>
<dbReference type="EMBL" id="CP025746">
    <property type="protein sequence ID" value="QAA32274.1"/>
    <property type="molecule type" value="Genomic_DNA"/>
</dbReference>
<keyword evidence="3" id="KW-1185">Reference proteome</keyword>
<proteinExistence type="predicted"/>
<dbReference type="Proteomes" id="UP000286268">
    <property type="component" value="Chromosome"/>
</dbReference>
<sequence length="161" mass="17771">MGNTLVVYYSLFQNTKKLAEEISKQTGGSIRELIPEKPYSFDYNTAAKEVRNEISRGFCPKLISGNESIEEYDTIFIGSPNWFKTVAPPVMSFLRKHNFSGKTIIPFCTHGGGGFGHIENDIAKECTEATILSGIAVNGIAQTEEIANLLKEIGVNSNFEK</sequence>
<dbReference type="InterPro" id="IPR008254">
    <property type="entry name" value="Flavodoxin/NO_synth"/>
</dbReference>
<accession>A0A3R5QTY4</accession>
<reference evidence="2 3" key="1">
    <citation type="submission" date="2018-01" db="EMBL/GenBank/DDBJ databases">
        <title>Genome Sequencing and Assembly of Anaerobacter polyendosporus strain CT4.</title>
        <authorList>
            <person name="Tachaapaikoon C."/>
            <person name="Sutheeworapong S."/>
            <person name="Jenjaroenpun P."/>
            <person name="Wongsurawat T."/>
            <person name="Nookeaw I."/>
            <person name="Cheawchanlertfa P."/>
            <person name="Kosugi A."/>
            <person name="Cheevadhanarak S."/>
            <person name="Ratanakhanokchai K."/>
        </authorList>
    </citation>
    <scope>NUCLEOTIDE SEQUENCE [LARGE SCALE GENOMIC DNA]</scope>
    <source>
        <strain evidence="2 3">CT4</strain>
    </source>
</reference>
<gene>
    <name evidence="2" type="ORF">C1I91_11830</name>
</gene>
<name>A0A3R5QTY4_9CLOT</name>
<dbReference type="SUPFAM" id="SSF52218">
    <property type="entry name" value="Flavoproteins"/>
    <property type="match status" value="1"/>
</dbReference>
<dbReference type="Gene3D" id="3.40.50.360">
    <property type="match status" value="1"/>
</dbReference>
<organism evidence="2 3">
    <name type="scientific">Clostridium manihotivorum</name>
    <dbReference type="NCBI Taxonomy" id="2320868"/>
    <lineage>
        <taxon>Bacteria</taxon>
        <taxon>Bacillati</taxon>
        <taxon>Bacillota</taxon>
        <taxon>Clostridia</taxon>
        <taxon>Eubacteriales</taxon>
        <taxon>Clostridiaceae</taxon>
        <taxon>Clostridium</taxon>
    </lineage>
</organism>
<dbReference type="GO" id="GO:0010181">
    <property type="term" value="F:FMN binding"/>
    <property type="evidence" value="ECO:0007669"/>
    <property type="project" value="InterPro"/>
</dbReference>
<dbReference type="PANTHER" id="PTHR39201">
    <property type="entry name" value="EXPORTED PROTEIN-RELATED"/>
    <property type="match status" value="1"/>
</dbReference>
<dbReference type="RefSeq" id="WP_128213063.1">
    <property type="nucleotide sequence ID" value="NZ_CP025746.1"/>
</dbReference>
<protein>
    <submittedName>
        <fullName evidence="2">Flavodoxin</fullName>
    </submittedName>
</protein>
<evidence type="ECO:0000313" key="3">
    <source>
        <dbReference type="Proteomes" id="UP000286268"/>
    </source>
</evidence>
<dbReference type="AlphaFoldDB" id="A0A3R5QTY4"/>
<feature type="domain" description="Flavodoxin-like" evidence="1">
    <location>
        <begin position="4"/>
        <end position="151"/>
    </location>
</feature>
<dbReference type="Pfam" id="PF12682">
    <property type="entry name" value="Flavodoxin_4"/>
    <property type="match status" value="1"/>
</dbReference>
<dbReference type="InterPro" id="IPR029039">
    <property type="entry name" value="Flavoprotein-like_sf"/>
</dbReference>
<dbReference type="KEGG" id="cmah:C1I91_11830"/>
<evidence type="ECO:0000259" key="1">
    <source>
        <dbReference type="Pfam" id="PF12682"/>
    </source>
</evidence>